<reference evidence="2 3" key="1">
    <citation type="submission" date="2023-03" db="EMBL/GenBank/DDBJ databases">
        <title>Draft genome sequence of Thalassotalea eurytherma JCM 18482T.</title>
        <authorList>
            <person name="Sawabe T."/>
        </authorList>
    </citation>
    <scope>NUCLEOTIDE SEQUENCE [LARGE SCALE GENOMIC DNA]</scope>
    <source>
        <strain evidence="2 3">JCM 18482</strain>
    </source>
</reference>
<dbReference type="RefSeq" id="WP_322790597.1">
    <property type="nucleotide sequence ID" value="NZ_BSSU01000006.1"/>
</dbReference>
<accession>A0ABQ6H0X3</accession>
<evidence type="ECO:0000313" key="3">
    <source>
        <dbReference type="Proteomes" id="UP001157133"/>
    </source>
</evidence>
<dbReference type="Gene3D" id="2.70.70.10">
    <property type="entry name" value="Glucose Permease (Domain IIA)"/>
    <property type="match status" value="1"/>
</dbReference>
<dbReference type="InterPro" id="IPR011055">
    <property type="entry name" value="Dup_hybrid_motif"/>
</dbReference>
<dbReference type="PANTHER" id="PTHR21666:SF285">
    <property type="entry name" value="M23 FAMILY METALLOPEPTIDASE"/>
    <property type="match status" value="1"/>
</dbReference>
<proteinExistence type="predicted"/>
<feature type="domain" description="M23ase beta-sheet core" evidence="1">
    <location>
        <begin position="169"/>
        <end position="264"/>
    </location>
</feature>
<sequence>MLNNVIKTIAFTAVYFVSHVTLAQVQLAGEITQGSLIVGKTLPGSKVFIDGKALPVSTLGDFAFGFGRDQTKPIALKVIEPNGDVESKTLKPTAREYNIQRVEGIAKKIMNPNPKAVARAKKDRAQVKQARAVSSELTAFSQGFIPPIQGTVTGVYGSQRYYNGVPKTPHYGLDYAGKTGDPVKAPADGKVTMWVPDMFYSGGTMIIDHGQGISSTFLHLSGSHVKVGDLVKQGQVVAKVGSTGRSTGPHLDWRINWHNVRLDPALALKITPLK</sequence>
<dbReference type="SUPFAM" id="SSF51261">
    <property type="entry name" value="Duplicated hybrid motif"/>
    <property type="match status" value="1"/>
</dbReference>
<keyword evidence="2" id="KW-0645">Protease</keyword>
<evidence type="ECO:0000259" key="1">
    <source>
        <dbReference type="Pfam" id="PF01551"/>
    </source>
</evidence>
<dbReference type="InterPro" id="IPR016047">
    <property type="entry name" value="M23ase_b-sheet_dom"/>
</dbReference>
<organism evidence="2 3">
    <name type="scientific">Thalassotalea eurytherma</name>
    <dbReference type="NCBI Taxonomy" id="1144278"/>
    <lineage>
        <taxon>Bacteria</taxon>
        <taxon>Pseudomonadati</taxon>
        <taxon>Pseudomonadota</taxon>
        <taxon>Gammaproteobacteria</taxon>
        <taxon>Alteromonadales</taxon>
        <taxon>Colwelliaceae</taxon>
        <taxon>Thalassotalea</taxon>
    </lineage>
</organism>
<comment type="caution">
    <text evidence="2">The sequence shown here is derived from an EMBL/GenBank/DDBJ whole genome shotgun (WGS) entry which is preliminary data.</text>
</comment>
<name>A0ABQ6H0X3_9GAMM</name>
<gene>
    <name evidence="2" type="ORF">theurythT_13000</name>
</gene>
<dbReference type="GO" id="GO:0008237">
    <property type="term" value="F:metallopeptidase activity"/>
    <property type="evidence" value="ECO:0007669"/>
    <property type="project" value="UniProtKB-KW"/>
</dbReference>
<dbReference type="PANTHER" id="PTHR21666">
    <property type="entry name" value="PEPTIDASE-RELATED"/>
    <property type="match status" value="1"/>
</dbReference>
<keyword evidence="3" id="KW-1185">Reference proteome</keyword>
<protein>
    <submittedName>
        <fullName evidence="2">Periplasmic metalloprotease M23B family protein</fullName>
    </submittedName>
</protein>
<dbReference type="Pfam" id="PF01551">
    <property type="entry name" value="Peptidase_M23"/>
    <property type="match status" value="1"/>
</dbReference>
<dbReference type="EMBL" id="BSSU01000006">
    <property type="protein sequence ID" value="GLX81848.1"/>
    <property type="molecule type" value="Genomic_DNA"/>
</dbReference>
<dbReference type="Proteomes" id="UP001157133">
    <property type="component" value="Unassembled WGS sequence"/>
</dbReference>
<evidence type="ECO:0000313" key="2">
    <source>
        <dbReference type="EMBL" id="GLX81848.1"/>
    </source>
</evidence>
<keyword evidence="2" id="KW-0378">Hydrolase</keyword>
<keyword evidence="2" id="KW-0482">Metalloprotease</keyword>
<dbReference type="InterPro" id="IPR050570">
    <property type="entry name" value="Cell_wall_metabolism_enzyme"/>
</dbReference>
<dbReference type="CDD" id="cd12797">
    <property type="entry name" value="M23_peptidase"/>
    <property type="match status" value="1"/>
</dbReference>